<accession>A0A8S5T9K4</accession>
<evidence type="ECO:0000313" key="1">
    <source>
        <dbReference type="EMBL" id="DAF60004.1"/>
    </source>
</evidence>
<dbReference type="SUPFAM" id="SSF143100">
    <property type="entry name" value="TTHA1013/TTHA0281-like"/>
    <property type="match status" value="1"/>
</dbReference>
<protein>
    <submittedName>
        <fullName evidence="1">Putative nuclease of the RNAse H fold, HicB family</fullName>
    </submittedName>
</protein>
<name>A0A8S5T9K4_9CAUD</name>
<sequence length="115" mass="12672">MKKDLDYYLNLPYEILVRPLSKDEGGGYFARYKDFPYVMGDGDSEAEAIADAREAFKLVIATDIAEGKPIKEPADESKKVRINVSLSQSLLNAIDAVSKNRSAFLERAANAALAK</sequence>
<reference evidence="1" key="1">
    <citation type="journal article" date="2021" name="Proc. Natl. Acad. Sci. U.S.A.">
        <title>A Catalog of Tens of Thousands of Viruses from Human Metagenomes Reveals Hidden Associations with Chronic Diseases.</title>
        <authorList>
            <person name="Tisza M.J."/>
            <person name="Buck C.B."/>
        </authorList>
    </citation>
    <scope>NUCLEOTIDE SEQUENCE</scope>
    <source>
        <strain evidence="1">CtUM413</strain>
    </source>
</reference>
<dbReference type="Gene3D" id="3.30.160.250">
    <property type="match status" value="1"/>
</dbReference>
<dbReference type="EMBL" id="BK032781">
    <property type="protein sequence ID" value="DAF60004.1"/>
    <property type="molecule type" value="Genomic_DNA"/>
</dbReference>
<proteinExistence type="predicted"/>
<dbReference type="InterPro" id="IPR035069">
    <property type="entry name" value="TTHA1013/TTHA0281-like"/>
</dbReference>
<organism evidence="1">
    <name type="scientific">Siphoviridae sp. ctUM413</name>
    <dbReference type="NCBI Taxonomy" id="2827879"/>
    <lineage>
        <taxon>Viruses</taxon>
        <taxon>Duplodnaviria</taxon>
        <taxon>Heunggongvirae</taxon>
        <taxon>Uroviricota</taxon>
        <taxon>Caudoviricetes</taxon>
    </lineage>
</organism>